<keyword evidence="4" id="KW-1185">Reference proteome</keyword>
<reference evidence="3 4" key="1">
    <citation type="submission" date="2019-08" db="EMBL/GenBank/DDBJ databases">
        <title>A chromosome-level genome assembly, high-density linkage maps, and genome scans reveal the genomic architecture of hybrid incompatibilities underlying speciation via character displacement in darters (Percidae: Etheostominae).</title>
        <authorList>
            <person name="Moran R.L."/>
            <person name="Catchen J.M."/>
            <person name="Fuller R.C."/>
        </authorList>
    </citation>
    <scope>NUCLEOTIDE SEQUENCE [LARGE SCALE GENOMIC DNA]</scope>
    <source>
        <strain evidence="3">EspeVRDwgs_2016</strain>
        <tissue evidence="3">Muscle</tissue>
    </source>
</reference>
<evidence type="ECO:0000313" key="4">
    <source>
        <dbReference type="Proteomes" id="UP000327493"/>
    </source>
</evidence>
<keyword evidence="1" id="KW-0812">Transmembrane</keyword>
<feature type="transmembrane region" description="Helical" evidence="1">
    <location>
        <begin position="28"/>
        <end position="45"/>
    </location>
</feature>
<gene>
    <name evidence="3" type="ORF">FQN60_005705</name>
</gene>
<accession>A0A5J5CIW8</accession>
<keyword evidence="1" id="KW-0472">Membrane</keyword>
<evidence type="ECO:0000259" key="2">
    <source>
        <dbReference type="Pfam" id="PF08473"/>
    </source>
</evidence>
<comment type="caution">
    <text evidence="3">The sequence shown here is derived from an EMBL/GenBank/DDBJ whole genome shotgun (WGS) entry which is preliminary data.</text>
</comment>
<evidence type="ECO:0000256" key="1">
    <source>
        <dbReference type="SAM" id="Phobius"/>
    </source>
</evidence>
<dbReference type="InterPro" id="IPR013680">
    <property type="entry name" value="VDCC_a2/dsu"/>
</dbReference>
<dbReference type="AlphaFoldDB" id="A0A5J5CIW8"/>
<organism evidence="3 4">
    <name type="scientific">Etheostoma spectabile</name>
    <name type="common">orangethroat darter</name>
    <dbReference type="NCBI Taxonomy" id="54343"/>
    <lineage>
        <taxon>Eukaryota</taxon>
        <taxon>Metazoa</taxon>
        <taxon>Chordata</taxon>
        <taxon>Craniata</taxon>
        <taxon>Vertebrata</taxon>
        <taxon>Euteleostomi</taxon>
        <taxon>Actinopterygii</taxon>
        <taxon>Neopterygii</taxon>
        <taxon>Teleostei</taxon>
        <taxon>Neoteleostei</taxon>
        <taxon>Acanthomorphata</taxon>
        <taxon>Eupercaria</taxon>
        <taxon>Perciformes</taxon>
        <taxon>Percoidei</taxon>
        <taxon>Percidae</taxon>
        <taxon>Etheostomatinae</taxon>
        <taxon>Etheostoma</taxon>
    </lineage>
</organism>
<sequence>MFKTNTSTEKTDRPCSIISSHTQTCHTLLIMTHIILPIILMLLHYKHFLFSLSVLQCSDTDGVCPLRCDSFDIACYVIDNNGFVLISKQQSDAARFFGEVDGSVMTTLIRMGMFKR</sequence>
<protein>
    <recommendedName>
        <fullName evidence="2">Voltage-dependent calcium channel alpha-2/delta subunit conserved region domain-containing protein</fullName>
    </recommendedName>
</protein>
<keyword evidence="1" id="KW-1133">Transmembrane helix</keyword>
<evidence type="ECO:0000313" key="3">
    <source>
        <dbReference type="EMBL" id="KAA8580170.1"/>
    </source>
</evidence>
<feature type="domain" description="Voltage-dependent calcium channel alpha-2/delta subunit conserved region" evidence="2">
    <location>
        <begin position="51"/>
        <end position="115"/>
    </location>
</feature>
<dbReference type="Proteomes" id="UP000327493">
    <property type="component" value="Chromosome 23"/>
</dbReference>
<proteinExistence type="predicted"/>
<dbReference type="EMBL" id="VOFY01000023">
    <property type="protein sequence ID" value="KAA8580170.1"/>
    <property type="molecule type" value="Genomic_DNA"/>
</dbReference>
<dbReference type="Pfam" id="PF08473">
    <property type="entry name" value="VGCC_alpha2"/>
    <property type="match status" value="1"/>
</dbReference>
<name>A0A5J5CIW8_9PERO</name>